<reference evidence="2 3" key="1">
    <citation type="journal article" date="2010" name="BMC Genomics">
        <title>Comparative genomics and proteomics of Helicobacter mustelae, an ulcerogenic and carcinogenic gastric pathogen.</title>
        <authorList>
            <person name="O'Toole P.W."/>
            <person name="Snelling W.J."/>
            <person name="Canchaya C."/>
            <person name="Forde B.M."/>
            <person name="Hardie K.R."/>
            <person name="Josenhans C."/>
            <person name="Graham R.L.J."/>
            <person name="McMullan G."/>
            <person name="Parkhill J."/>
            <person name="Belda E."/>
            <person name="Bentley S.D."/>
        </authorList>
    </citation>
    <scope>NUCLEOTIDE SEQUENCE [LARGE SCALE GENOMIC DNA]</scope>
    <source>
        <strain evidence="3">ATCC 43772 / LMG 18044 / NCTC 12198 / 12198</strain>
    </source>
</reference>
<dbReference type="HOGENOM" id="CLU_846677_0_0_7"/>
<dbReference type="RefSeq" id="WP_013023540.1">
    <property type="nucleotide sequence ID" value="NC_013949.1"/>
</dbReference>
<name>D3UIZ7_HELM1</name>
<sequence>MKKLVWAFLLSAASFATPPGWFLSPADDAFMLFGLGSGSSLREAKQSALLDLASTISVSVDASSSLRRQRDDQKFKTSAQQQVSLDVSDVEFLNVSLLHQDFSDDVYYVQMGIARDSFISQVRKNLGQMLDDVKNSGVQTCRYITPRQFAISSNFYDKLQKQVAIYQAFAKREFHDPRLSSLENILTRNSPKPKVNVKFTGKNQEVRNAIFKELAKFSMLNTKIQKGYSTWNISFQQGKEKSILGFSLKDCKGDIVYQDQEVLDTENLPRIGFIFYKKINSWINP</sequence>
<dbReference type="EMBL" id="FN555004">
    <property type="protein sequence ID" value="CBG40472.1"/>
    <property type="molecule type" value="Genomic_DNA"/>
</dbReference>
<dbReference type="KEGG" id="hms:HMU12180"/>
<gene>
    <name evidence="2" type="ordered locus">HMU12180</name>
</gene>
<feature type="chain" id="PRO_5003051182" description="Periplasmic protein" evidence="1">
    <location>
        <begin position="17"/>
        <end position="285"/>
    </location>
</feature>
<dbReference type="AlphaFoldDB" id="D3UIZ7"/>
<evidence type="ECO:0008006" key="4">
    <source>
        <dbReference type="Google" id="ProtNLM"/>
    </source>
</evidence>
<evidence type="ECO:0000256" key="1">
    <source>
        <dbReference type="SAM" id="SignalP"/>
    </source>
</evidence>
<accession>D3UIZ7</accession>
<keyword evidence="3" id="KW-1185">Reference proteome</keyword>
<evidence type="ECO:0000313" key="3">
    <source>
        <dbReference type="Proteomes" id="UP000001522"/>
    </source>
</evidence>
<protein>
    <recommendedName>
        <fullName evidence="4">Periplasmic protein</fullName>
    </recommendedName>
</protein>
<organism evidence="2 3">
    <name type="scientific">Helicobacter mustelae (strain ATCC 43772 / CCUG 25715 / CIP 103759 / LMG 18044 / NCTC 12198 / R85-136P)</name>
    <name type="common">Campylobacter mustelae</name>
    <dbReference type="NCBI Taxonomy" id="679897"/>
    <lineage>
        <taxon>Bacteria</taxon>
        <taxon>Pseudomonadati</taxon>
        <taxon>Campylobacterota</taxon>
        <taxon>Epsilonproteobacteria</taxon>
        <taxon>Campylobacterales</taxon>
        <taxon>Helicobacteraceae</taxon>
        <taxon>Helicobacter</taxon>
    </lineage>
</organism>
<proteinExistence type="predicted"/>
<dbReference type="Gene3D" id="3.10.28.20">
    <property type="entry name" value="Acetamidase/Formamidase-like domains"/>
    <property type="match status" value="1"/>
</dbReference>
<dbReference type="STRING" id="679897.HMU12180"/>
<dbReference type="Proteomes" id="UP000001522">
    <property type="component" value="Chromosome"/>
</dbReference>
<feature type="signal peptide" evidence="1">
    <location>
        <begin position="1"/>
        <end position="16"/>
    </location>
</feature>
<keyword evidence="1" id="KW-0732">Signal</keyword>
<evidence type="ECO:0000313" key="2">
    <source>
        <dbReference type="EMBL" id="CBG40472.1"/>
    </source>
</evidence>